<reference evidence="1" key="1">
    <citation type="submission" date="2022-11" db="EMBL/GenBank/DDBJ databases">
        <title>Genome Sequence of Boeremia exigua.</title>
        <authorList>
            <person name="Buettner E."/>
        </authorList>
    </citation>
    <scope>NUCLEOTIDE SEQUENCE</scope>
    <source>
        <strain evidence="1">CU02</strain>
    </source>
</reference>
<accession>A0ACC2II07</accession>
<keyword evidence="2" id="KW-1185">Reference proteome</keyword>
<organism evidence="1 2">
    <name type="scientific">Boeremia exigua</name>
    <dbReference type="NCBI Taxonomy" id="749465"/>
    <lineage>
        <taxon>Eukaryota</taxon>
        <taxon>Fungi</taxon>
        <taxon>Dikarya</taxon>
        <taxon>Ascomycota</taxon>
        <taxon>Pezizomycotina</taxon>
        <taxon>Dothideomycetes</taxon>
        <taxon>Pleosporomycetidae</taxon>
        <taxon>Pleosporales</taxon>
        <taxon>Pleosporineae</taxon>
        <taxon>Didymellaceae</taxon>
        <taxon>Boeremia</taxon>
    </lineage>
</organism>
<evidence type="ECO:0000313" key="2">
    <source>
        <dbReference type="Proteomes" id="UP001153331"/>
    </source>
</evidence>
<protein>
    <submittedName>
        <fullName evidence="1">Uncharacterized protein</fullName>
    </submittedName>
</protein>
<evidence type="ECO:0000313" key="1">
    <source>
        <dbReference type="EMBL" id="KAJ8114776.1"/>
    </source>
</evidence>
<gene>
    <name evidence="1" type="ORF">OPT61_g3422</name>
</gene>
<proteinExistence type="predicted"/>
<name>A0ACC2II07_9PLEO</name>
<sequence>MTITEVALLHLLPNVVIDDTDLRSKLAQAKKIMQNYTGRTFHYLQQVEDPAYIYIIGEWESLDQHMNEFIPSTDNQALLESLQGSLSVDWLLHIDVSHAGLPLTGKGATKQTAPTFAIVRHFIKGGERAQFQQTFDEEKHHLQDFVTEDKIGGGWRVDTEGDEDEWVLLTPWKNVEQHHEFAQTDGFTNYGKIRAHIQGAEIKHARFLDL</sequence>
<comment type="caution">
    <text evidence="1">The sequence shown here is derived from an EMBL/GenBank/DDBJ whole genome shotgun (WGS) entry which is preliminary data.</text>
</comment>
<dbReference type="EMBL" id="JAPHNI010000175">
    <property type="protein sequence ID" value="KAJ8114776.1"/>
    <property type="molecule type" value="Genomic_DNA"/>
</dbReference>
<dbReference type="Proteomes" id="UP001153331">
    <property type="component" value="Unassembled WGS sequence"/>
</dbReference>